<dbReference type="Proteomes" id="UP000796880">
    <property type="component" value="Unassembled WGS sequence"/>
</dbReference>
<gene>
    <name evidence="1" type="ORF">FNV43_RR01613</name>
</gene>
<dbReference type="AlphaFoldDB" id="A0A8K0HSP2"/>
<proteinExistence type="predicted"/>
<evidence type="ECO:0000313" key="2">
    <source>
        <dbReference type="Proteomes" id="UP000796880"/>
    </source>
</evidence>
<name>A0A8K0HSP2_9ROSA</name>
<reference evidence="1" key="1">
    <citation type="submission" date="2020-03" db="EMBL/GenBank/DDBJ databases">
        <title>A high-quality chromosome-level genome assembly of a woody plant with both climbing and erect habits, Rhamnella rubrinervis.</title>
        <authorList>
            <person name="Lu Z."/>
            <person name="Yang Y."/>
            <person name="Zhu X."/>
            <person name="Sun Y."/>
        </authorList>
    </citation>
    <scope>NUCLEOTIDE SEQUENCE</scope>
    <source>
        <strain evidence="1">BYM</strain>
        <tissue evidence="1">Leaf</tissue>
    </source>
</reference>
<protein>
    <submittedName>
        <fullName evidence="1">Uncharacterized protein</fullName>
    </submittedName>
</protein>
<accession>A0A8K0HSP2</accession>
<evidence type="ECO:0000313" key="1">
    <source>
        <dbReference type="EMBL" id="KAF3456958.1"/>
    </source>
</evidence>
<organism evidence="1 2">
    <name type="scientific">Rhamnella rubrinervis</name>
    <dbReference type="NCBI Taxonomy" id="2594499"/>
    <lineage>
        <taxon>Eukaryota</taxon>
        <taxon>Viridiplantae</taxon>
        <taxon>Streptophyta</taxon>
        <taxon>Embryophyta</taxon>
        <taxon>Tracheophyta</taxon>
        <taxon>Spermatophyta</taxon>
        <taxon>Magnoliopsida</taxon>
        <taxon>eudicotyledons</taxon>
        <taxon>Gunneridae</taxon>
        <taxon>Pentapetalae</taxon>
        <taxon>rosids</taxon>
        <taxon>fabids</taxon>
        <taxon>Rosales</taxon>
        <taxon>Rhamnaceae</taxon>
        <taxon>rhamnoid group</taxon>
        <taxon>Rhamneae</taxon>
        <taxon>Rhamnella</taxon>
    </lineage>
</organism>
<dbReference type="EMBL" id="VOIH02000001">
    <property type="protein sequence ID" value="KAF3456958.1"/>
    <property type="molecule type" value="Genomic_DNA"/>
</dbReference>
<comment type="caution">
    <text evidence="1">The sequence shown here is derived from an EMBL/GenBank/DDBJ whole genome shotgun (WGS) entry which is preliminary data.</text>
</comment>
<keyword evidence="2" id="KW-1185">Reference proteome</keyword>
<sequence length="182" mass="20397">MFFARSITKLVKADFSPLLLPKASTPSLSSLCYGPLFSLNYLPLHLVVINVAATSQIQRYYLLLKNNLMPRIGYDLMVLSAASLLVLSVLRYHQLSNRTLHCRFIKILLTSALLASLSKDIHWLVSCIRYLRMLGEASINLAKPSRSSMLLLLEKVIRCQGSRSVIKYLVASNLRTDELAAS</sequence>